<organism evidence="1 2">
    <name type="scientific">Laetiporus sulphureus 93-53</name>
    <dbReference type="NCBI Taxonomy" id="1314785"/>
    <lineage>
        <taxon>Eukaryota</taxon>
        <taxon>Fungi</taxon>
        <taxon>Dikarya</taxon>
        <taxon>Basidiomycota</taxon>
        <taxon>Agaricomycotina</taxon>
        <taxon>Agaricomycetes</taxon>
        <taxon>Polyporales</taxon>
        <taxon>Laetiporus</taxon>
    </lineage>
</organism>
<name>A0A165FN53_9APHY</name>
<sequence length="153" mass="17682">MCRLGYWSERILFVWKASHLGTRSQKMYEKLCCRGKINRRTHEKASSIHAVQSMVFHIRLSLPAAGVQGDAQGYNNQPRRSIFQNWVRSSNSHTLPWDFILFEMRSSCILVGISVFIIQLTTMLAIRSDRLSSVSCWVASYCMKILSFTICQR</sequence>
<dbReference type="AlphaFoldDB" id="A0A165FN53"/>
<keyword evidence="2" id="KW-1185">Reference proteome</keyword>
<accession>A0A165FN53</accession>
<dbReference type="EMBL" id="KV427612">
    <property type="protein sequence ID" value="KZT09218.1"/>
    <property type="molecule type" value="Genomic_DNA"/>
</dbReference>
<dbReference type="RefSeq" id="XP_040766958.1">
    <property type="nucleotide sequence ID" value="XM_040902874.1"/>
</dbReference>
<reference evidence="1 2" key="1">
    <citation type="journal article" date="2016" name="Mol. Biol. Evol.">
        <title>Comparative Genomics of Early-Diverging Mushroom-Forming Fungi Provides Insights into the Origins of Lignocellulose Decay Capabilities.</title>
        <authorList>
            <person name="Nagy L.G."/>
            <person name="Riley R."/>
            <person name="Tritt A."/>
            <person name="Adam C."/>
            <person name="Daum C."/>
            <person name="Floudas D."/>
            <person name="Sun H."/>
            <person name="Yadav J.S."/>
            <person name="Pangilinan J."/>
            <person name="Larsson K.H."/>
            <person name="Matsuura K."/>
            <person name="Barry K."/>
            <person name="Labutti K."/>
            <person name="Kuo R."/>
            <person name="Ohm R.A."/>
            <person name="Bhattacharya S.S."/>
            <person name="Shirouzu T."/>
            <person name="Yoshinaga Y."/>
            <person name="Martin F.M."/>
            <person name="Grigoriev I.V."/>
            <person name="Hibbett D.S."/>
        </authorList>
    </citation>
    <scope>NUCLEOTIDE SEQUENCE [LARGE SCALE GENOMIC DNA]</scope>
    <source>
        <strain evidence="1 2">93-53</strain>
    </source>
</reference>
<protein>
    <submittedName>
        <fullName evidence="1">Uncharacterized protein</fullName>
    </submittedName>
</protein>
<evidence type="ECO:0000313" key="2">
    <source>
        <dbReference type="Proteomes" id="UP000076871"/>
    </source>
</evidence>
<proteinExistence type="predicted"/>
<evidence type="ECO:0000313" key="1">
    <source>
        <dbReference type="EMBL" id="KZT09218.1"/>
    </source>
</evidence>
<dbReference type="InParanoid" id="A0A165FN53"/>
<gene>
    <name evidence="1" type="ORF">LAESUDRAFT_543162</name>
</gene>
<dbReference type="GeneID" id="63819905"/>
<dbReference type="Proteomes" id="UP000076871">
    <property type="component" value="Unassembled WGS sequence"/>
</dbReference>